<dbReference type="AlphaFoldDB" id="A0AAV5GYR5"/>
<evidence type="ECO:0000313" key="2">
    <source>
        <dbReference type="Proteomes" id="UP001342314"/>
    </source>
</evidence>
<reference evidence="1 2" key="1">
    <citation type="submission" date="2021-12" db="EMBL/GenBank/DDBJ databases">
        <title>High titer production of polyol ester of fatty acids by Rhodotorula paludigena BS15 towards product separation-free biomass refinery.</title>
        <authorList>
            <person name="Mano J."/>
            <person name="Ono H."/>
            <person name="Tanaka T."/>
            <person name="Naito K."/>
            <person name="Sushida H."/>
            <person name="Ike M."/>
            <person name="Tokuyasu K."/>
            <person name="Kitaoka M."/>
        </authorList>
    </citation>
    <scope>NUCLEOTIDE SEQUENCE [LARGE SCALE GENOMIC DNA]</scope>
    <source>
        <strain evidence="1 2">BS15</strain>
    </source>
</reference>
<protein>
    <submittedName>
        <fullName evidence="1">Uncharacterized protein</fullName>
    </submittedName>
</protein>
<accession>A0AAV5GYR5</accession>
<proteinExistence type="predicted"/>
<sequence length="267" mass="28585">MLSGISKVFVEQCDANLGSSSTSTLFRKAAFSKVQALKSIRFYAAIVWTSLVLPLYGELRRRTGSTAGDPAATLSVNSRFAARRLDSYVEQMREYGFLALEAVIATIERTPHITFWIHLQPHLLVQWAQFLLDQHSSGVTCRTGPELITIAQTLSATLVKLGWSYSTSDLDDIISRLDNLAAAESLNAAFSLPSLADPLTFLTLLPANPGSSSYDQDVGAGAAGAYAPLAMSGLPDPTLSAAPLNASPQYVTDGTGVATQSWTWPGL</sequence>
<keyword evidence="2" id="KW-1185">Reference proteome</keyword>
<name>A0AAV5GYR5_9BASI</name>
<organism evidence="1 2">
    <name type="scientific">Rhodotorula paludigena</name>
    <dbReference type="NCBI Taxonomy" id="86838"/>
    <lineage>
        <taxon>Eukaryota</taxon>
        <taxon>Fungi</taxon>
        <taxon>Dikarya</taxon>
        <taxon>Basidiomycota</taxon>
        <taxon>Pucciniomycotina</taxon>
        <taxon>Microbotryomycetes</taxon>
        <taxon>Sporidiobolales</taxon>
        <taxon>Sporidiobolaceae</taxon>
        <taxon>Rhodotorula</taxon>
    </lineage>
</organism>
<dbReference type="Proteomes" id="UP001342314">
    <property type="component" value="Unassembled WGS sequence"/>
</dbReference>
<gene>
    <name evidence="1" type="ORF">Rhopal_006710-T1</name>
</gene>
<comment type="caution">
    <text evidence="1">The sequence shown here is derived from an EMBL/GenBank/DDBJ whole genome shotgun (WGS) entry which is preliminary data.</text>
</comment>
<evidence type="ECO:0000313" key="1">
    <source>
        <dbReference type="EMBL" id="GJN93653.1"/>
    </source>
</evidence>
<dbReference type="EMBL" id="BQKY01000014">
    <property type="protein sequence ID" value="GJN93653.1"/>
    <property type="molecule type" value="Genomic_DNA"/>
</dbReference>